<dbReference type="GO" id="GO:0016787">
    <property type="term" value="F:hydrolase activity"/>
    <property type="evidence" value="ECO:0007669"/>
    <property type="project" value="InterPro"/>
</dbReference>
<dbReference type="AlphaFoldDB" id="A0AAW0J9J6"/>
<proteinExistence type="inferred from homology"/>
<dbReference type="EMBL" id="PKMF04000631">
    <property type="protein sequence ID" value="KAK7823503.1"/>
    <property type="molecule type" value="Genomic_DNA"/>
</dbReference>
<feature type="region of interest" description="Disordered" evidence="2">
    <location>
        <begin position="7"/>
        <end position="27"/>
    </location>
</feature>
<dbReference type="InterPro" id="IPR013094">
    <property type="entry name" value="AB_hydrolase_3"/>
</dbReference>
<dbReference type="PANTHER" id="PTHR23024">
    <property type="entry name" value="ARYLACETAMIDE DEACETYLASE"/>
    <property type="match status" value="1"/>
</dbReference>
<accession>A0AAW0J9J6</accession>
<feature type="domain" description="Alpha/beta hydrolase fold-3" evidence="3">
    <location>
        <begin position="63"/>
        <end position="104"/>
    </location>
</feature>
<dbReference type="Pfam" id="PF07859">
    <property type="entry name" value="Abhydrolase_3"/>
    <property type="match status" value="1"/>
</dbReference>
<evidence type="ECO:0000259" key="3">
    <source>
        <dbReference type="Pfam" id="PF07859"/>
    </source>
</evidence>
<dbReference type="Proteomes" id="UP000237347">
    <property type="component" value="Unassembled WGS sequence"/>
</dbReference>
<organism evidence="4 5">
    <name type="scientific">Quercus suber</name>
    <name type="common">Cork oak</name>
    <dbReference type="NCBI Taxonomy" id="58331"/>
    <lineage>
        <taxon>Eukaryota</taxon>
        <taxon>Viridiplantae</taxon>
        <taxon>Streptophyta</taxon>
        <taxon>Embryophyta</taxon>
        <taxon>Tracheophyta</taxon>
        <taxon>Spermatophyta</taxon>
        <taxon>Magnoliopsida</taxon>
        <taxon>eudicotyledons</taxon>
        <taxon>Gunneridae</taxon>
        <taxon>Pentapetalae</taxon>
        <taxon>rosids</taxon>
        <taxon>fabids</taxon>
        <taxon>Fagales</taxon>
        <taxon>Fagaceae</taxon>
        <taxon>Quercus</taxon>
    </lineage>
</organism>
<gene>
    <name evidence="4" type="primary">CXE1_10</name>
    <name evidence="4" type="ORF">CFP56_035387</name>
</gene>
<reference evidence="4 5" key="1">
    <citation type="journal article" date="2018" name="Sci. Data">
        <title>The draft genome sequence of cork oak.</title>
        <authorList>
            <person name="Ramos A.M."/>
            <person name="Usie A."/>
            <person name="Barbosa P."/>
            <person name="Barros P.M."/>
            <person name="Capote T."/>
            <person name="Chaves I."/>
            <person name="Simoes F."/>
            <person name="Abreu I."/>
            <person name="Carrasquinho I."/>
            <person name="Faro C."/>
            <person name="Guimaraes J.B."/>
            <person name="Mendonca D."/>
            <person name="Nobrega F."/>
            <person name="Rodrigues L."/>
            <person name="Saibo N.J.M."/>
            <person name="Varela M.C."/>
            <person name="Egas C."/>
            <person name="Matos J."/>
            <person name="Miguel C.M."/>
            <person name="Oliveira M.M."/>
            <person name="Ricardo C.P."/>
            <person name="Goncalves S."/>
        </authorList>
    </citation>
    <scope>NUCLEOTIDE SEQUENCE [LARGE SCALE GENOMIC DNA]</scope>
    <source>
        <strain evidence="5">cv. HL8</strain>
    </source>
</reference>
<protein>
    <submittedName>
        <fullName evidence="4">Carboxylesterase 1</fullName>
    </submittedName>
</protein>
<feature type="compositionally biased region" description="Polar residues" evidence="2">
    <location>
        <begin position="16"/>
        <end position="27"/>
    </location>
</feature>
<feature type="non-terminal residue" evidence="4">
    <location>
        <position position="1"/>
    </location>
</feature>
<sequence length="104" mass="11604">IKRLYEIPSTPAAPDHNSSTPTITKDVTLNPNHNTWVRIFLPRQALDNTSTNNSVGNTKLPFIVYYHGGGFILLSVDSTMNHDFSFIMALQLSVVVISVEYRLA</sequence>
<evidence type="ECO:0000256" key="2">
    <source>
        <dbReference type="SAM" id="MobiDB-lite"/>
    </source>
</evidence>
<dbReference type="PANTHER" id="PTHR23024:SF546">
    <property type="entry name" value="CARBOXYLESTERASE 120-RELATED"/>
    <property type="match status" value="1"/>
</dbReference>
<feature type="non-terminal residue" evidence="4">
    <location>
        <position position="104"/>
    </location>
</feature>
<comment type="similarity">
    <text evidence="1">Belongs to the 'GDXG' lipolytic enzyme family.</text>
</comment>
<evidence type="ECO:0000313" key="5">
    <source>
        <dbReference type="Proteomes" id="UP000237347"/>
    </source>
</evidence>
<comment type="caution">
    <text evidence="4">The sequence shown here is derived from an EMBL/GenBank/DDBJ whole genome shotgun (WGS) entry which is preliminary data.</text>
</comment>
<evidence type="ECO:0000256" key="1">
    <source>
        <dbReference type="ARBA" id="ARBA00010515"/>
    </source>
</evidence>
<keyword evidence="5" id="KW-1185">Reference proteome</keyword>
<dbReference type="InterPro" id="IPR050466">
    <property type="entry name" value="Carboxylest/Gibb_receptor"/>
</dbReference>
<evidence type="ECO:0000313" key="4">
    <source>
        <dbReference type="EMBL" id="KAK7823503.1"/>
    </source>
</evidence>
<dbReference type="Gene3D" id="3.40.50.1820">
    <property type="entry name" value="alpha/beta hydrolase"/>
    <property type="match status" value="1"/>
</dbReference>
<name>A0AAW0J9J6_QUESU</name>
<dbReference type="InterPro" id="IPR029058">
    <property type="entry name" value="AB_hydrolase_fold"/>
</dbReference>
<dbReference type="SUPFAM" id="SSF53474">
    <property type="entry name" value="alpha/beta-Hydrolases"/>
    <property type="match status" value="1"/>
</dbReference>